<dbReference type="InterPro" id="IPR003593">
    <property type="entry name" value="AAA+_ATPase"/>
</dbReference>
<reference evidence="2 3" key="1">
    <citation type="submission" date="2023-06" db="EMBL/GenBank/DDBJ databases">
        <title>Cellulomonas sp. MW4 Whole genome sequence.</title>
        <authorList>
            <person name="Park S."/>
        </authorList>
    </citation>
    <scope>NUCLEOTIDE SEQUENCE [LARGE SCALE GENOMIC DNA]</scope>
    <source>
        <strain evidence="2 3">MW4</strain>
    </source>
</reference>
<sequence>MTDYALFANATTFAHVQNGELAAKPDTAMADALHRVSPGEQIVPLYESSPARGEDELHTLHDLAASMGQADEELLGQYEAVAGGVPHVLRVAGKASDRTDNGQVWVVVPVAVEPLTAPLPAADFLRLRSLSETVASQFKGSAPARPIQEVSRGLVASLRAAADPGRDDEALLRRLSLVEAQNVEKAAELLTAAGRPPRDGDMAFLVTRATMPGTATADASGVLAQPQQPIARTPEEIRALLIEAERKATPADPFNAEPAIGATDELLGLLNSNQAVRAVDDYAAFYEFRSLSRAVTQAIELAKRPLPPDAVLGATEEAPADADTAAALQGLSVEAVLAELPDGFSIERSVVAAAVAALRAGKHLLLGGPPGTGKTTLGEALCRAVVSNNYDVTTATADWTTFDTIGGYLPDANGLRFVPGVVLRSLRTNGWLVIDEVNRADIDKAFGPLFTVLSGGEGSGGRTSVLPYTTSDGKPVTIEWSSNPTVADGVFAVTPAWRIIGTLNVSDKASLFRLSFAFLRRFAVIDVPLPAKADYRALFLQWFAKLGRPDVAIFVDVAMAIVAGPVAIGPAIGRDFAQLIVEGLAETASGEPTFSSDEEAILTATRLLVVPQYEGQPLTASERLLGLIDELLPSAGVGARDVLESAIREVALS</sequence>
<gene>
    <name evidence="2" type="ORF">QRT04_12770</name>
</gene>
<comment type="caution">
    <text evidence="2">The sequence shown here is derived from an EMBL/GenBank/DDBJ whole genome shotgun (WGS) entry which is preliminary data.</text>
</comment>
<dbReference type="InterPro" id="IPR027417">
    <property type="entry name" value="P-loop_NTPase"/>
</dbReference>
<name>A0ABT7SHY7_9CELL</name>
<evidence type="ECO:0000313" key="2">
    <source>
        <dbReference type="EMBL" id="MDM7855805.1"/>
    </source>
</evidence>
<proteinExistence type="predicted"/>
<keyword evidence="3" id="KW-1185">Reference proteome</keyword>
<protein>
    <submittedName>
        <fullName evidence="2">AAA family ATPase</fullName>
    </submittedName>
</protein>
<dbReference type="PANTHER" id="PTHR37291:SF1">
    <property type="entry name" value="TYPE IV METHYL-DIRECTED RESTRICTION ENZYME ECOKMCRB SUBUNIT"/>
    <property type="match status" value="1"/>
</dbReference>
<dbReference type="RefSeq" id="WP_289455813.1">
    <property type="nucleotide sequence ID" value="NZ_JAUCGQ010000002.1"/>
</dbReference>
<dbReference type="InterPro" id="IPR052934">
    <property type="entry name" value="Methyl-DNA_Rec/Restrict_Enz"/>
</dbReference>
<evidence type="ECO:0000259" key="1">
    <source>
        <dbReference type="SMART" id="SM00382"/>
    </source>
</evidence>
<dbReference type="PANTHER" id="PTHR37291">
    <property type="entry name" value="5-METHYLCYTOSINE-SPECIFIC RESTRICTION ENZYME B"/>
    <property type="match status" value="1"/>
</dbReference>
<feature type="domain" description="AAA+ ATPase" evidence="1">
    <location>
        <begin position="360"/>
        <end position="528"/>
    </location>
</feature>
<accession>A0ABT7SHY7</accession>
<dbReference type="EMBL" id="JAUCGQ010000002">
    <property type="protein sequence ID" value="MDM7855805.1"/>
    <property type="molecule type" value="Genomic_DNA"/>
</dbReference>
<dbReference type="Pfam" id="PF07728">
    <property type="entry name" value="AAA_5"/>
    <property type="match status" value="1"/>
</dbReference>
<dbReference type="SUPFAM" id="SSF52540">
    <property type="entry name" value="P-loop containing nucleoside triphosphate hydrolases"/>
    <property type="match status" value="1"/>
</dbReference>
<organism evidence="2 3">
    <name type="scientific">Cellulomonas alba</name>
    <dbReference type="NCBI Taxonomy" id="3053467"/>
    <lineage>
        <taxon>Bacteria</taxon>
        <taxon>Bacillati</taxon>
        <taxon>Actinomycetota</taxon>
        <taxon>Actinomycetes</taxon>
        <taxon>Micrococcales</taxon>
        <taxon>Cellulomonadaceae</taxon>
        <taxon>Cellulomonas</taxon>
    </lineage>
</organism>
<dbReference type="SMART" id="SM00382">
    <property type="entry name" value="AAA"/>
    <property type="match status" value="1"/>
</dbReference>
<dbReference type="InterPro" id="IPR011704">
    <property type="entry name" value="ATPase_dyneun-rel_AAA"/>
</dbReference>
<dbReference type="Proteomes" id="UP001529338">
    <property type="component" value="Unassembled WGS sequence"/>
</dbReference>
<dbReference type="Gene3D" id="3.40.50.300">
    <property type="entry name" value="P-loop containing nucleotide triphosphate hydrolases"/>
    <property type="match status" value="1"/>
</dbReference>
<dbReference type="CDD" id="cd00009">
    <property type="entry name" value="AAA"/>
    <property type="match status" value="1"/>
</dbReference>
<evidence type="ECO:0000313" key="3">
    <source>
        <dbReference type="Proteomes" id="UP001529338"/>
    </source>
</evidence>